<evidence type="ECO:0008006" key="6">
    <source>
        <dbReference type="Google" id="ProtNLM"/>
    </source>
</evidence>
<accession>R4Z4V5</accession>
<dbReference type="GO" id="GO:0051782">
    <property type="term" value="P:negative regulation of cell division"/>
    <property type="evidence" value="ECO:0007669"/>
    <property type="project" value="TreeGrafter"/>
</dbReference>
<evidence type="ECO:0000256" key="2">
    <source>
        <dbReference type="ARBA" id="ARBA00022840"/>
    </source>
</evidence>
<dbReference type="STRING" id="1229780.BN381_80288"/>
<dbReference type="PANTHER" id="PTHR43384">
    <property type="entry name" value="SEPTUM SITE-DETERMINING PROTEIN MIND HOMOLOG, CHLOROPLASTIC-RELATED"/>
    <property type="match status" value="1"/>
</dbReference>
<dbReference type="AlphaFoldDB" id="R4Z4V5"/>
<evidence type="ECO:0000313" key="5">
    <source>
        <dbReference type="Proteomes" id="UP000018291"/>
    </source>
</evidence>
<evidence type="ECO:0000256" key="3">
    <source>
        <dbReference type="SAM" id="MobiDB-lite"/>
    </source>
</evidence>
<dbReference type="SUPFAM" id="SSF52540">
    <property type="entry name" value="P-loop containing nucleoside triphosphate hydrolases"/>
    <property type="match status" value="1"/>
</dbReference>
<feature type="compositionally biased region" description="Basic and acidic residues" evidence="3">
    <location>
        <begin position="434"/>
        <end position="446"/>
    </location>
</feature>
<dbReference type="GO" id="GO:0009898">
    <property type="term" value="C:cytoplasmic side of plasma membrane"/>
    <property type="evidence" value="ECO:0007669"/>
    <property type="project" value="TreeGrafter"/>
</dbReference>
<feature type="region of interest" description="Disordered" evidence="3">
    <location>
        <begin position="414"/>
        <end position="446"/>
    </location>
</feature>
<evidence type="ECO:0000256" key="1">
    <source>
        <dbReference type="ARBA" id="ARBA00022741"/>
    </source>
</evidence>
<dbReference type="GO" id="GO:0005829">
    <property type="term" value="C:cytosol"/>
    <property type="evidence" value="ECO:0007669"/>
    <property type="project" value="TreeGrafter"/>
</dbReference>
<dbReference type="PANTHER" id="PTHR43384:SF6">
    <property type="entry name" value="SEPTUM SITE-DETERMINING PROTEIN MIND HOMOLOG, CHLOROPLASTIC"/>
    <property type="match status" value="1"/>
</dbReference>
<dbReference type="InterPro" id="IPR050625">
    <property type="entry name" value="ParA/MinD_ATPase"/>
</dbReference>
<dbReference type="Gene3D" id="3.40.50.300">
    <property type="entry name" value="P-loop containing nucleotide triphosphate hydrolases"/>
    <property type="match status" value="1"/>
</dbReference>
<keyword evidence="2" id="KW-0067">ATP-binding</keyword>
<dbReference type="InterPro" id="IPR027417">
    <property type="entry name" value="P-loop_NTPase"/>
</dbReference>
<dbReference type="HOGENOM" id="CLU_613494_0_0_11"/>
<name>R4Z4V5_9ACTN</name>
<dbReference type="OrthoDB" id="3217709at2"/>
<dbReference type="GO" id="GO:0005524">
    <property type="term" value="F:ATP binding"/>
    <property type="evidence" value="ECO:0007669"/>
    <property type="project" value="UniProtKB-KW"/>
</dbReference>
<dbReference type="GO" id="GO:0016887">
    <property type="term" value="F:ATP hydrolysis activity"/>
    <property type="evidence" value="ECO:0007669"/>
    <property type="project" value="TreeGrafter"/>
</dbReference>
<evidence type="ECO:0000313" key="4">
    <source>
        <dbReference type="EMBL" id="CCM65758.1"/>
    </source>
</evidence>
<keyword evidence="5" id="KW-1185">Reference proteome</keyword>
<reference evidence="4 5" key="1">
    <citation type="journal article" date="2013" name="ISME J.">
        <title>Metabolic model for the filamentous 'Candidatus Microthrix parvicella' based on genomic and metagenomic analyses.</title>
        <authorList>
            <person name="Jon McIlroy S."/>
            <person name="Kristiansen R."/>
            <person name="Albertsen M."/>
            <person name="Michael Karst S."/>
            <person name="Rossetti S."/>
            <person name="Lund Nielsen J."/>
            <person name="Tandoi V."/>
            <person name="James Seviour R."/>
            <person name="Nielsen P.H."/>
        </authorList>
    </citation>
    <scope>NUCLEOTIDE SEQUENCE [LARGE SCALE GENOMIC DNA]</scope>
    <source>
        <strain evidence="4 5">RN1</strain>
    </source>
</reference>
<proteinExistence type="predicted"/>
<dbReference type="Proteomes" id="UP000018291">
    <property type="component" value="Unassembled WGS sequence"/>
</dbReference>
<dbReference type="EMBL" id="CANL01000078">
    <property type="protein sequence ID" value="CCM65758.1"/>
    <property type="molecule type" value="Genomic_DNA"/>
</dbReference>
<protein>
    <recommendedName>
        <fullName evidence="6">CobQ/CobB/MinD/ParA nucleotide binding domain-containing protein</fullName>
    </recommendedName>
</protein>
<gene>
    <name evidence="4" type="ORF">BN381_80288</name>
</gene>
<keyword evidence="1" id="KW-0547">Nucleotide-binding</keyword>
<dbReference type="RefSeq" id="WP_012230786.1">
    <property type="nucleotide sequence ID" value="NZ_HG422565.1"/>
</dbReference>
<comment type="caution">
    <text evidence="4">The sequence shown here is derived from an EMBL/GenBank/DDBJ whole genome shotgun (WGS) entry which is preliminary data.</text>
</comment>
<organism evidence="4 5">
    <name type="scientific">Candidatus Neomicrothrix parvicella RN1</name>
    <dbReference type="NCBI Taxonomy" id="1229780"/>
    <lineage>
        <taxon>Bacteria</taxon>
        <taxon>Bacillati</taxon>
        <taxon>Actinomycetota</taxon>
        <taxon>Acidimicrobiia</taxon>
        <taxon>Acidimicrobiales</taxon>
        <taxon>Microthrixaceae</taxon>
        <taxon>Candidatus Neomicrothrix</taxon>
    </lineage>
</organism>
<sequence length="446" mass="46891">MTDRWVVLGLAPPRTAWFSDVTRWATSGMAPVDFAKCISASEVRARLATGRPHSALLIDGAAVGADRDLIAAARDVGAATLVVDDPRVDRNWLELGAAAVLPDTFGCDDLTDALAVAAAPIKDSHKIEAAPLGAEPRWTGRLIAVIGRGGVGTSTVAMAAAQALAEAEGLDGTVALADLSSGASQAMYHDTGDVVPGVVELSEAHRHGRLTRDRVREQLFELPNRQYHLLAGLRRRRDWTALRPHAFSAALEGLRATYATVVADLDSNLDGEAETASPDTEEQHLAARTVLAQADHVLAVGSAGLWGVAHLAGLLDDLGRFGIDSATISTVINRAPRSPARRAEMLRALSLDGSLGVRLGRVAHQVTADDANRRMSGVSTNAFLPERHSVEAAQRAATPLPKSMVRPVAALLHAAEGDRRGSPATQAAAGPEPVDLHDGAVSEERP</sequence>